<reference evidence="1" key="1">
    <citation type="submission" date="2023-04" db="EMBL/GenBank/DDBJ databases">
        <title>A chromosome-level genome assembly of the parasitoid wasp Eretmocerus hayati.</title>
        <authorList>
            <person name="Zhong Y."/>
            <person name="Liu S."/>
            <person name="Liu Y."/>
        </authorList>
    </citation>
    <scope>NUCLEOTIDE SEQUENCE</scope>
    <source>
        <strain evidence="1">ZJU_SS_LIU_2023</strain>
    </source>
</reference>
<evidence type="ECO:0000313" key="1">
    <source>
        <dbReference type="EMBL" id="KAJ8684908.1"/>
    </source>
</evidence>
<keyword evidence="2" id="KW-1185">Reference proteome</keyword>
<dbReference type="EMBL" id="CM056741">
    <property type="protein sequence ID" value="KAJ8684908.1"/>
    <property type="molecule type" value="Genomic_DNA"/>
</dbReference>
<protein>
    <submittedName>
        <fullName evidence="1">Uncharacterized protein</fullName>
    </submittedName>
</protein>
<evidence type="ECO:0000313" key="2">
    <source>
        <dbReference type="Proteomes" id="UP001239111"/>
    </source>
</evidence>
<proteinExistence type="predicted"/>
<comment type="caution">
    <text evidence="1">The sequence shown here is derived from an EMBL/GenBank/DDBJ whole genome shotgun (WGS) entry which is preliminary data.</text>
</comment>
<sequence>MGDSNGTYCTLWTSMTQSIRKNGNYASRQKNGHECYRNVMTQPLPAISESPNVNQGVTELLLAGYSTGNNKVCTELQKLSTTQGTTTSTPGLDARYNSERAMGNGFRRLHRPVTEVY</sequence>
<organism evidence="1 2">
    <name type="scientific">Eretmocerus hayati</name>
    <dbReference type="NCBI Taxonomy" id="131215"/>
    <lineage>
        <taxon>Eukaryota</taxon>
        <taxon>Metazoa</taxon>
        <taxon>Ecdysozoa</taxon>
        <taxon>Arthropoda</taxon>
        <taxon>Hexapoda</taxon>
        <taxon>Insecta</taxon>
        <taxon>Pterygota</taxon>
        <taxon>Neoptera</taxon>
        <taxon>Endopterygota</taxon>
        <taxon>Hymenoptera</taxon>
        <taxon>Apocrita</taxon>
        <taxon>Proctotrupomorpha</taxon>
        <taxon>Chalcidoidea</taxon>
        <taxon>Aphelinidae</taxon>
        <taxon>Aphelininae</taxon>
        <taxon>Eretmocerus</taxon>
    </lineage>
</organism>
<accession>A0ACC2PN72</accession>
<name>A0ACC2PN72_9HYME</name>
<dbReference type="Proteomes" id="UP001239111">
    <property type="component" value="Chromosome 1"/>
</dbReference>
<gene>
    <name evidence="1" type="ORF">QAD02_020701</name>
</gene>